<evidence type="ECO:0000256" key="2">
    <source>
        <dbReference type="ARBA" id="ARBA00022553"/>
    </source>
</evidence>
<feature type="compositionally biased region" description="Polar residues" evidence="7">
    <location>
        <begin position="687"/>
        <end position="696"/>
    </location>
</feature>
<dbReference type="GO" id="GO:0030514">
    <property type="term" value="P:negative regulation of BMP signaling pathway"/>
    <property type="evidence" value="ECO:0007669"/>
    <property type="project" value="TreeGrafter"/>
</dbReference>
<dbReference type="Pfam" id="PF03020">
    <property type="entry name" value="LEM"/>
    <property type="match status" value="2"/>
</dbReference>
<dbReference type="CDD" id="cd12934">
    <property type="entry name" value="LEM"/>
    <property type="match status" value="1"/>
</dbReference>
<feature type="compositionally biased region" description="Acidic residues" evidence="7">
    <location>
        <begin position="362"/>
        <end position="372"/>
    </location>
</feature>
<dbReference type="SUPFAM" id="SSF63451">
    <property type="entry name" value="LEM domain"/>
    <property type="match status" value="1"/>
</dbReference>
<evidence type="ECO:0000256" key="8">
    <source>
        <dbReference type="SAM" id="Phobius"/>
    </source>
</evidence>
<dbReference type="InterPro" id="IPR034394">
    <property type="entry name" value="Man1_RRM"/>
</dbReference>
<feature type="compositionally biased region" description="Low complexity" evidence="7">
    <location>
        <begin position="323"/>
        <end position="333"/>
    </location>
</feature>
<feature type="region of interest" description="Disordered" evidence="7">
    <location>
        <begin position="671"/>
        <end position="696"/>
    </location>
</feature>
<evidence type="ECO:0000256" key="4">
    <source>
        <dbReference type="ARBA" id="ARBA00022989"/>
    </source>
</evidence>
<protein>
    <submittedName>
        <fullName evidence="9">Inner nuclear membrane protein Man1</fullName>
    </submittedName>
</protein>
<evidence type="ECO:0000256" key="6">
    <source>
        <dbReference type="ARBA" id="ARBA00023242"/>
    </source>
</evidence>
<keyword evidence="4 8" id="KW-1133">Transmembrane helix</keyword>
<dbReference type="Gene3D" id="1.10.720.40">
    <property type="match status" value="2"/>
</dbReference>
<feature type="compositionally biased region" description="Polar residues" evidence="7">
    <location>
        <begin position="309"/>
        <end position="322"/>
    </location>
</feature>
<evidence type="ECO:0000313" key="9">
    <source>
        <dbReference type="EMBL" id="JAN56928.1"/>
    </source>
</evidence>
<evidence type="ECO:0000256" key="7">
    <source>
        <dbReference type="SAM" id="MobiDB-lite"/>
    </source>
</evidence>
<dbReference type="Gene3D" id="1.10.10.1180">
    <property type="entry name" value="MAN1, winged-helix domain"/>
    <property type="match status" value="1"/>
</dbReference>
<proteinExistence type="predicted"/>
<sequence>MRIGLVESVITCATILCNFSCLMSSSSDIVPEALLLKDLFFPLRLFLSILGVFCFAEDFLIVSSVSVVLKNTFSVLAGRQANPTMADLNNLSDRELRTKLAQYGMTDIPITQTTRDLVIRRLKSAMETAGNGTSSSHEHEEAATESRPSFARRKSVGAPAKPKTRQRASIAAPQSQFDSRTDDSDGHETEETIKKSSAKQNTPRIDKKSLNGKNKSFSNNASGTISDEELIRQLKLHKIVAQVITDSTRPILIKKLNHAVAKQKRESKSFSTPLPSYPDEEQDSAQESDKGYPDNSSFISAKERRSLTPSLSFSPQHSLTFGSNNSSYPSSDSFLKPRQSDFSRTFVPPSNPVINRFVEEQEPYDTGSDSENDSVPARKTPKKSWFPSWFGKKTDQNSTIPVKTSVFYANMKRKLNIVRQWQFVVVFLPLLAALFFLLLAAVYIKASYNETTPTQGDTAMDQAIQNVRNLIEKETITHLCGGDDAMAVDSSFLMEQLDMNQTMINKVLEAVTANPHWDVHVTGESWSTPIVRLPIWCSIKTYLWNIAVAFFIIIFSFGVVLLIHQLVAANCRQREKEEQEVYSMVEMIIDLLARHQASMVVERRPHDAFLAVTHVRDVLIPLKERKSKMKLWNKAVQFLEDNESRVRPEIQQIEGEDFRVWRWLPPSTTFSPKKSTIHEDQTDDASAGSSFGPTNSVAPRPKVWQGQAFSTDSSGVNSPPPYPLTQCLKVRNMFDAEVEVGDSWPVRIQDAILEKADKGKIMHMAVDRGSREGCVYIKCASAEDAGKVYHSLHGWWFDGNLVTVKYLRPERYQYRFPDSAKATFPLQPSNDKRLSLQTKFWKSPLEHF</sequence>
<dbReference type="InterPro" id="IPR003887">
    <property type="entry name" value="LEM_dom"/>
</dbReference>
<evidence type="ECO:0000256" key="1">
    <source>
        <dbReference type="ARBA" id="ARBA00004473"/>
    </source>
</evidence>
<keyword evidence="3 8" id="KW-0812">Transmembrane</keyword>
<dbReference type="InterPro" id="IPR018996">
    <property type="entry name" value="Man1/Src1-like_C"/>
</dbReference>
<feature type="region of interest" description="Disordered" evidence="7">
    <location>
        <begin position="127"/>
        <end position="222"/>
    </location>
</feature>
<dbReference type="Pfam" id="PF09402">
    <property type="entry name" value="MSC"/>
    <property type="match status" value="1"/>
</dbReference>
<dbReference type="InterPro" id="IPR035979">
    <property type="entry name" value="RBD_domain_sf"/>
</dbReference>
<dbReference type="PROSITE" id="PS50954">
    <property type="entry name" value="LEM"/>
    <property type="match status" value="2"/>
</dbReference>
<dbReference type="GO" id="GO:0006998">
    <property type="term" value="P:nuclear envelope organization"/>
    <property type="evidence" value="ECO:0007669"/>
    <property type="project" value="TreeGrafter"/>
</dbReference>
<feature type="compositionally biased region" description="Basic and acidic residues" evidence="7">
    <location>
        <begin position="179"/>
        <end position="194"/>
    </location>
</feature>
<dbReference type="AlphaFoldDB" id="A0A0P6GXH6"/>
<dbReference type="CDD" id="cd12286">
    <property type="entry name" value="RRM_Man1"/>
    <property type="match status" value="1"/>
</dbReference>
<feature type="compositionally biased region" description="Polar residues" evidence="7">
    <location>
        <begin position="211"/>
        <end position="222"/>
    </location>
</feature>
<dbReference type="InterPro" id="IPR041885">
    <property type="entry name" value="MAN1_winged_helix_dom"/>
</dbReference>
<dbReference type="GO" id="GO:0005637">
    <property type="term" value="C:nuclear inner membrane"/>
    <property type="evidence" value="ECO:0007669"/>
    <property type="project" value="UniProtKB-SubCell"/>
</dbReference>
<dbReference type="FunFam" id="1.10.720.40:FF:000001">
    <property type="entry name" value="LEM domain containing 2, isoform CRA_a"/>
    <property type="match status" value="1"/>
</dbReference>
<dbReference type="InterPro" id="IPR011015">
    <property type="entry name" value="LEM/LEM-like_dom_sf"/>
</dbReference>
<keyword evidence="5 8" id="KW-0472">Membrane</keyword>
<dbReference type="GO" id="GO:0031490">
    <property type="term" value="F:chromatin DNA binding"/>
    <property type="evidence" value="ECO:0007669"/>
    <property type="project" value="TreeGrafter"/>
</dbReference>
<reference evidence="9" key="1">
    <citation type="submission" date="2015-10" db="EMBL/GenBank/DDBJ databases">
        <title>EvidentialGene: Evidence-directed Construction of Complete mRNA Transcriptomes without Genomes.</title>
        <authorList>
            <person name="Gilbert D.G."/>
        </authorList>
    </citation>
    <scope>NUCLEOTIDE SEQUENCE</scope>
</reference>
<feature type="region of interest" description="Disordered" evidence="7">
    <location>
        <begin position="260"/>
        <end position="297"/>
    </location>
</feature>
<dbReference type="PANTHER" id="PTHR13428">
    <property type="entry name" value="INNER NUCLEAR MEMBRANE PROTEIN MAN1 LEM DOMAIN CONTAINING PROTEIN"/>
    <property type="match status" value="1"/>
</dbReference>
<dbReference type="FunFam" id="1.10.10.1180:FF:000006">
    <property type="entry name" value="Uncharacterized protein"/>
    <property type="match status" value="1"/>
</dbReference>
<keyword evidence="6" id="KW-0539">Nucleus</keyword>
<feature type="region of interest" description="Disordered" evidence="7">
    <location>
        <begin position="309"/>
        <end position="335"/>
    </location>
</feature>
<dbReference type="EMBL" id="GDIQ01037809">
    <property type="protein sequence ID" value="JAN56928.1"/>
    <property type="molecule type" value="Transcribed_RNA"/>
</dbReference>
<accession>A0A0P6GXH6</accession>
<dbReference type="InterPro" id="IPR012677">
    <property type="entry name" value="Nucleotide-bd_a/b_plait_sf"/>
</dbReference>
<dbReference type="OrthoDB" id="1911237at2759"/>
<dbReference type="InterPro" id="IPR052277">
    <property type="entry name" value="INM_ESCRT-Associated"/>
</dbReference>
<organism evidence="9">
    <name type="scientific">Daphnia magna</name>
    <dbReference type="NCBI Taxonomy" id="35525"/>
    <lineage>
        <taxon>Eukaryota</taxon>
        <taxon>Metazoa</taxon>
        <taxon>Ecdysozoa</taxon>
        <taxon>Arthropoda</taxon>
        <taxon>Crustacea</taxon>
        <taxon>Branchiopoda</taxon>
        <taxon>Diplostraca</taxon>
        <taxon>Cladocera</taxon>
        <taxon>Anomopoda</taxon>
        <taxon>Daphniidae</taxon>
        <taxon>Daphnia</taxon>
    </lineage>
</organism>
<feature type="transmembrane region" description="Helical" evidence="8">
    <location>
        <begin position="421"/>
        <end position="444"/>
    </location>
</feature>
<comment type="subcellular location">
    <subcellularLocation>
        <location evidence="1">Nucleus inner membrane</location>
        <topology evidence="1">Multi-pass membrane protein</topology>
    </subcellularLocation>
</comment>
<feature type="transmembrane region" description="Helical" evidence="8">
    <location>
        <begin position="542"/>
        <end position="567"/>
    </location>
</feature>
<feature type="region of interest" description="Disordered" evidence="7">
    <location>
        <begin position="362"/>
        <end position="383"/>
    </location>
</feature>
<name>A0A0P6GXH6_9CRUS</name>
<keyword evidence="2" id="KW-0597">Phosphoprotein</keyword>
<dbReference type="SMART" id="SM00540">
    <property type="entry name" value="LEM"/>
    <property type="match status" value="2"/>
</dbReference>
<dbReference type="FunFam" id="3.30.70.330:FF:000176">
    <property type="entry name" value="Inner nuclear membrane protein Man1"/>
    <property type="match status" value="1"/>
</dbReference>
<evidence type="ECO:0000256" key="5">
    <source>
        <dbReference type="ARBA" id="ARBA00023136"/>
    </source>
</evidence>
<evidence type="ECO:0000256" key="3">
    <source>
        <dbReference type="ARBA" id="ARBA00022692"/>
    </source>
</evidence>
<dbReference type="Gene3D" id="3.30.70.330">
    <property type="match status" value="1"/>
</dbReference>
<dbReference type="SUPFAM" id="SSF54928">
    <property type="entry name" value="RNA-binding domain, RBD"/>
    <property type="match status" value="1"/>
</dbReference>
<dbReference type="PANTHER" id="PTHR13428:SF12">
    <property type="entry name" value="INNER NUCLEAR MEMBRANE PROTEIN MAN1"/>
    <property type="match status" value="1"/>
</dbReference>